<dbReference type="Pfam" id="PF21666">
    <property type="entry name" value="DUF4246_N"/>
    <property type="match status" value="1"/>
</dbReference>
<name>A0AAX4H7A6_9ASCO</name>
<accession>A0AAX4H7A6</accession>
<evidence type="ECO:0000259" key="2">
    <source>
        <dbReference type="Pfam" id="PF21666"/>
    </source>
</evidence>
<dbReference type="InterPro" id="IPR049207">
    <property type="entry name" value="DUF4246_N"/>
</dbReference>
<dbReference type="PANTHER" id="PTHR33119">
    <property type="entry name" value="IFI3P"/>
    <property type="match status" value="1"/>
</dbReference>
<dbReference type="AlphaFoldDB" id="A0AAX4H7A6"/>
<dbReference type="KEGG" id="asau:88172784"/>
<protein>
    <submittedName>
        <fullName evidence="3">Uncharacterized protein</fullName>
    </submittedName>
</protein>
<reference evidence="3 4" key="1">
    <citation type="submission" date="2023-10" db="EMBL/GenBank/DDBJ databases">
        <title>Draft Genome Sequence of Candida saopaulonensis from a very Premature Infant with Sepsis.</title>
        <authorList>
            <person name="Ning Y."/>
            <person name="Dai R."/>
            <person name="Xiao M."/>
            <person name="Xu Y."/>
            <person name="Yan Q."/>
            <person name="Zhang L."/>
        </authorList>
    </citation>
    <scope>NUCLEOTIDE SEQUENCE [LARGE SCALE GENOMIC DNA]</scope>
    <source>
        <strain evidence="3 4">19XY460</strain>
    </source>
</reference>
<evidence type="ECO:0000313" key="3">
    <source>
        <dbReference type="EMBL" id="WPK24445.1"/>
    </source>
</evidence>
<dbReference type="GeneID" id="88172784"/>
<sequence>MSRKRRSLDVSPFSHPWTDDFWSCHPPKCLDEWLILDISRAIRNKNGWEHKLNDPEIVAKWKAEIEEQKPQSHSFEEVFEYVLQELDWYRAQQEGDLSKSGFRYSINTYILYSDRAVSESTNQRLRILELKLEASTAKDYHPNSNDLVVDVVHPSLYPVVYGQTEEYKNGVLSKIEYTENIKCVKRRVLDFGVSQNFQWLPAKLVYDKDAGGFCFSSYINNLHPIDFADLYHEIENVFNSCLSGLTRCLSHCASDEYIRVEVPTYDDAYDEKYHEKREEIDELDLTLDQELEYDLLLEQMKPEFVKITIPLWKGGPAITPFDLTSFDHLKVIVKLANIELTPEKPRYDGGSWHVEGTINKDIVATILYYYDVENIQDSRLSFGESIDDPKADQGDEFYCQYYHGINNEDLMFKAAGSEETKNGRVIVFPNVFQHHVDAFELADKNKPGHRKVLCFFVVDPYNQLVKTSETVPPQQEEWIQDERIIEKYFPGASGLKSVSRDEALKNREKLMAERSLAVSTEIEEGYAAFYRKFALCEH</sequence>
<organism evidence="3 4">
    <name type="scientific">Australozyma saopauloensis</name>
    <dbReference type="NCBI Taxonomy" id="291208"/>
    <lineage>
        <taxon>Eukaryota</taxon>
        <taxon>Fungi</taxon>
        <taxon>Dikarya</taxon>
        <taxon>Ascomycota</taxon>
        <taxon>Saccharomycotina</taxon>
        <taxon>Pichiomycetes</taxon>
        <taxon>Metschnikowiaceae</taxon>
        <taxon>Australozyma</taxon>
    </lineage>
</organism>
<gene>
    <name evidence="3" type="ORF">PUMCH_001719</name>
</gene>
<dbReference type="EMBL" id="CP138895">
    <property type="protein sequence ID" value="WPK24445.1"/>
    <property type="molecule type" value="Genomic_DNA"/>
</dbReference>
<dbReference type="PANTHER" id="PTHR33119:SF1">
    <property type="entry name" value="FE2OG DIOXYGENASE DOMAIN-CONTAINING PROTEIN"/>
    <property type="match status" value="1"/>
</dbReference>
<feature type="domain" description="DUF4246" evidence="1">
    <location>
        <begin position="77"/>
        <end position="481"/>
    </location>
</feature>
<dbReference type="InterPro" id="IPR049192">
    <property type="entry name" value="DUF4246_C"/>
</dbReference>
<dbReference type="RefSeq" id="XP_062876828.1">
    <property type="nucleotide sequence ID" value="XM_063020758.1"/>
</dbReference>
<proteinExistence type="predicted"/>
<dbReference type="InterPro" id="IPR025340">
    <property type="entry name" value="DUF4246"/>
</dbReference>
<feature type="domain" description="DUF4246" evidence="2">
    <location>
        <begin position="11"/>
        <end position="64"/>
    </location>
</feature>
<dbReference type="Proteomes" id="UP001338582">
    <property type="component" value="Chromosome 2"/>
</dbReference>
<keyword evidence="4" id="KW-1185">Reference proteome</keyword>
<evidence type="ECO:0000313" key="4">
    <source>
        <dbReference type="Proteomes" id="UP001338582"/>
    </source>
</evidence>
<dbReference type="Pfam" id="PF14033">
    <property type="entry name" value="DUF4246"/>
    <property type="match status" value="1"/>
</dbReference>
<evidence type="ECO:0000259" key="1">
    <source>
        <dbReference type="Pfam" id="PF14033"/>
    </source>
</evidence>